<name>A0A840SDS5_9BURK</name>
<evidence type="ECO:0000313" key="1">
    <source>
        <dbReference type="EMBL" id="MBB5206480.1"/>
    </source>
</evidence>
<organism evidence="1 2">
    <name type="scientific">Inhella inkyongensis</name>
    <dbReference type="NCBI Taxonomy" id="392593"/>
    <lineage>
        <taxon>Bacteria</taxon>
        <taxon>Pseudomonadati</taxon>
        <taxon>Pseudomonadota</taxon>
        <taxon>Betaproteobacteria</taxon>
        <taxon>Burkholderiales</taxon>
        <taxon>Sphaerotilaceae</taxon>
        <taxon>Inhella</taxon>
    </lineage>
</organism>
<reference evidence="1 2" key="1">
    <citation type="submission" date="2020-08" db="EMBL/GenBank/DDBJ databases">
        <title>Genomic Encyclopedia of Type Strains, Phase IV (KMG-IV): sequencing the most valuable type-strain genomes for metagenomic binning, comparative biology and taxonomic classification.</title>
        <authorList>
            <person name="Goeker M."/>
        </authorList>
    </citation>
    <scope>NUCLEOTIDE SEQUENCE [LARGE SCALE GENOMIC DNA]</scope>
    <source>
        <strain evidence="1 2">DSM 23958</strain>
    </source>
</reference>
<dbReference type="AlphaFoldDB" id="A0A840SDS5"/>
<accession>A0A840SDS5</accession>
<dbReference type="RefSeq" id="WP_184044825.1">
    <property type="nucleotide sequence ID" value="NZ_JACHHO010000018.1"/>
</dbReference>
<evidence type="ECO:0000313" key="2">
    <source>
        <dbReference type="Proteomes" id="UP000554837"/>
    </source>
</evidence>
<dbReference type="EMBL" id="JACHHO010000018">
    <property type="protein sequence ID" value="MBB5206480.1"/>
    <property type="molecule type" value="Genomic_DNA"/>
</dbReference>
<gene>
    <name evidence="1" type="ORF">HNQ51_003832</name>
</gene>
<feature type="non-terminal residue" evidence="1">
    <location>
        <position position="73"/>
    </location>
</feature>
<protein>
    <submittedName>
        <fullName evidence="1">Uncharacterized protein</fullName>
    </submittedName>
</protein>
<proteinExistence type="predicted"/>
<dbReference type="Proteomes" id="UP000554837">
    <property type="component" value="Unassembled WGS sequence"/>
</dbReference>
<comment type="caution">
    <text evidence="1">The sequence shown here is derived from an EMBL/GenBank/DDBJ whole genome shotgun (WGS) entry which is preliminary data.</text>
</comment>
<sequence>MIQGQNLSATLNGSTITLADSFVYHPGSAQPLAWRLGNNLQRRLVQDASGRLVQVASPGVQDLSLNWNTNDTV</sequence>
<keyword evidence="2" id="KW-1185">Reference proteome</keyword>